<feature type="domain" description="Glycosyltransferase subfamily 4-like N-terminal" evidence="3">
    <location>
        <begin position="85"/>
        <end position="188"/>
    </location>
</feature>
<evidence type="ECO:0000259" key="2">
    <source>
        <dbReference type="Pfam" id="PF00534"/>
    </source>
</evidence>
<dbReference type="PANTHER" id="PTHR46401">
    <property type="entry name" value="GLYCOSYLTRANSFERASE WBBK-RELATED"/>
    <property type="match status" value="1"/>
</dbReference>
<evidence type="ECO:0000313" key="5">
    <source>
        <dbReference type="Proteomes" id="UP000237684"/>
    </source>
</evidence>
<evidence type="ECO:0000256" key="1">
    <source>
        <dbReference type="ARBA" id="ARBA00022679"/>
    </source>
</evidence>
<dbReference type="Proteomes" id="UP000237684">
    <property type="component" value="Unassembled WGS sequence"/>
</dbReference>
<name>A0A2S8SPY8_9BACT</name>
<dbReference type="AlphaFoldDB" id="A0A2S8SPY8"/>
<sequence>MPFQRSVKPSIARAATRIAIDARTVLKAKTGDRTYTLNLLCGLQQIEASWRGEFAFDLLLDAPDTTQLLPQSAGFATHILAAKNSRLWTLCALPKWANQHRPDLVHVHYLRPGAIPCPFVSTIHDVVWRVLPRTFPAFDRAVMNLLMPLSARGARRILTVSQSSKAGIARTLRVSPQKIDVTPNAVDARFFEAVSSSQIESLRAKYGLGSALYILSVGVLQPRKNVPRLISAFEKLQKERADFPFQLVVTGKPGWGDDADLARKHPNVRFTGYVLDEELPALYAGATVFAYPSLYEGFGLPVIEAMAAGCPVLTSNRSSLPEISGDAAIKIDPYRTDAIAQGLALLLDDEALRTELSGRGKVWAARFTTQNQAQETLKSYRRALRNP</sequence>
<dbReference type="SUPFAM" id="SSF53756">
    <property type="entry name" value="UDP-Glycosyltransferase/glycogen phosphorylase"/>
    <property type="match status" value="1"/>
</dbReference>
<organism evidence="4 5">
    <name type="scientific">Abditibacterium utsteinense</name>
    <dbReference type="NCBI Taxonomy" id="1960156"/>
    <lineage>
        <taxon>Bacteria</taxon>
        <taxon>Pseudomonadati</taxon>
        <taxon>Abditibacteriota</taxon>
        <taxon>Abditibacteriia</taxon>
        <taxon>Abditibacteriales</taxon>
        <taxon>Abditibacteriaceae</taxon>
        <taxon>Abditibacterium</taxon>
    </lineage>
</organism>
<gene>
    <name evidence="4" type="ORF">B1R32_1191</name>
</gene>
<dbReference type="EMBL" id="NIGF01000019">
    <property type="protein sequence ID" value="PQV62861.1"/>
    <property type="molecule type" value="Genomic_DNA"/>
</dbReference>
<dbReference type="CDD" id="cd03809">
    <property type="entry name" value="GT4_MtfB-like"/>
    <property type="match status" value="1"/>
</dbReference>
<dbReference type="FunFam" id="3.40.50.2000:FF:000119">
    <property type="entry name" value="Glycosyl transferase group 1"/>
    <property type="match status" value="1"/>
</dbReference>
<dbReference type="Pfam" id="PF00534">
    <property type="entry name" value="Glycos_transf_1"/>
    <property type="match status" value="1"/>
</dbReference>
<comment type="caution">
    <text evidence="4">The sequence shown here is derived from an EMBL/GenBank/DDBJ whole genome shotgun (WGS) entry which is preliminary data.</text>
</comment>
<reference evidence="4 5" key="1">
    <citation type="journal article" date="2018" name="Syst. Appl. Microbiol.">
        <title>Abditibacterium utsteinense sp. nov., the first cultivated member of candidate phylum FBP, isolated from ice-free Antarctic soil samples.</title>
        <authorList>
            <person name="Tahon G."/>
            <person name="Tytgat B."/>
            <person name="Lebbe L."/>
            <person name="Carlier A."/>
            <person name="Willems A."/>
        </authorList>
    </citation>
    <scope>NUCLEOTIDE SEQUENCE [LARGE SCALE GENOMIC DNA]</scope>
    <source>
        <strain evidence="4 5">LMG 29911</strain>
    </source>
</reference>
<evidence type="ECO:0000313" key="4">
    <source>
        <dbReference type="EMBL" id="PQV62861.1"/>
    </source>
</evidence>
<evidence type="ECO:0000259" key="3">
    <source>
        <dbReference type="Pfam" id="PF13439"/>
    </source>
</evidence>
<protein>
    <submittedName>
        <fullName evidence="4">Glycosyltransferase involved in cell wall bisynthesis</fullName>
    </submittedName>
</protein>
<dbReference type="OrthoDB" id="9769555at2"/>
<dbReference type="Pfam" id="PF13439">
    <property type="entry name" value="Glyco_transf_4"/>
    <property type="match status" value="1"/>
</dbReference>
<dbReference type="InterPro" id="IPR001296">
    <property type="entry name" value="Glyco_trans_1"/>
</dbReference>
<keyword evidence="1 4" id="KW-0808">Transferase</keyword>
<dbReference type="InterPro" id="IPR028098">
    <property type="entry name" value="Glyco_trans_4-like_N"/>
</dbReference>
<dbReference type="Gene3D" id="3.40.50.2000">
    <property type="entry name" value="Glycogen Phosphorylase B"/>
    <property type="match status" value="2"/>
</dbReference>
<dbReference type="PANTHER" id="PTHR46401:SF2">
    <property type="entry name" value="GLYCOSYLTRANSFERASE WBBK-RELATED"/>
    <property type="match status" value="1"/>
</dbReference>
<dbReference type="InParanoid" id="A0A2S8SPY8"/>
<dbReference type="GO" id="GO:0009103">
    <property type="term" value="P:lipopolysaccharide biosynthetic process"/>
    <property type="evidence" value="ECO:0007669"/>
    <property type="project" value="TreeGrafter"/>
</dbReference>
<keyword evidence="5" id="KW-1185">Reference proteome</keyword>
<proteinExistence type="predicted"/>
<accession>A0A2S8SPY8</accession>
<dbReference type="GO" id="GO:0016757">
    <property type="term" value="F:glycosyltransferase activity"/>
    <property type="evidence" value="ECO:0007669"/>
    <property type="project" value="InterPro"/>
</dbReference>
<dbReference type="RefSeq" id="WP_106380954.1">
    <property type="nucleotide sequence ID" value="NZ_NIGF01000019.1"/>
</dbReference>
<feature type="domain" description="Glycosyl transferase family 1" evidence="2">
    <location>
        <begin position="201"/>
        <end position="361"/>
    </location>
</feature>